<keyword evidence="4 6" id="KW-0808">Transferase</keyword>
<proteinExistence type="inferred from homology"/>
<comment type="subcellular location">
    <subcellularLocation>
        <location evidence="6">Cytoplasm</location>
    </subcellularLocation>
</comment>
<dbReference type="AlphaFoldDB" id="A0A9D1DQC9"/>
<gene>
    <name evidence="6 7" type="primary">prmA</name>
    <name evidence="7" type="ORF">IAA54_05450</name>
</gene>
<reference evidence="7" key="1">
    <citation type="submission" date="2020-10" db="EMBL/GenBank/DDBJ databases">
        <authorList>
            <person name="Gilroy R."/>
        </authorList>
    </citation>
    <scope>NUCLEOTIDE SEQUENCE</scope>
    <source>
        <strain evidence="7">ChiSjej1B19-7085</strain>
    </source>
</reference>
<comment type="caution">
    <text evidence="7">The sequence shown here is derived from an EMBL/GenBank/DDBJ whole genome shotgun (WGS) entry which is preliminary data.</text>
</comment>
<dbReference type="GO" id="GO:0008276">
    <property type="term" value="F:protein methyltransferase activity"/>
    <property type="evidence" value="ECO:0007669"/>
    <property type="project" value="UniProtKB-UniRule"/>
</dbReference>
<dbReference type="SUPFAM" id="SSF53335">
    <property type="entry name" value="S-adenosyl-L-methionine-dependent methyltransferases"/>
    <property type="match status" value="1"/>
</dbReference>
<keyword evidence="7" id="KW-0689">Ribosomal protein</keyword>
<dbReference type="Gene3D" id="3.40.50.150">
    <property type="entry name" value="Vaccinia Virus protein VP39"/>
    <property type="match status" value="1"/>
</dbReference>
<evidence type="ECO:0000313" key="7">
    <source>
        <dbReference type="EMBL" id="HIR57095.1"/>
    </source>
</evidence>
<comment type="similarity">
    <text evidence="1 6">Belongs to the methyltransferase superfamily. PrmA family.</text>
</comment>
<dbReference type="InterPro" id="IPR004498">
    <property type="entry name" value="Ribosomal_PrmA_MeTrfase"/>
</dbReference>
<comment type="function">
    <text evidence="6">Methylates ribosomal protein L11.</text>
</comment>
<feature type="binding site" evidence="6">
    <location>
        <position position="156"/>
    </location>
    <ligand>
        <name>S-adenosyl-L-methionine</name>
        <dbReference type="ChEBI" id="CHEBI:59789"/>
    </ligand>
</feature>
<sequence length="307" mass="33929">MDWTEVTVAVNAADIDKAGDIAQMVVPYGIYIEDYSNLEQEAREIAHIDLIDEELLKKDRSKAFVHVYISPEENPAEAIAFLSERYNAEGIAHEISTASCAEEDWINNWKKYFKPIPVGEKLLIRPIWEQEYDPQGRAVLNLEPGIAFGTGTHETTRLCLELLEKYVRPGCRLLDVGCGSGILSVAGLLLGAQSAVGVDIDELAVKTAVQNAELNGVADRFTGICGNLTDKVSGTFDVVAANIVADIIIELTASIEQFMRPDTVYLMSGIIDTREQDVLSVVEKKFDILDRREEKGWIALAAKQKAR</sequence>
<name>A0A9D1DQC9_9FIRM</name>
<keyword evidence="7" id="KW-0687">Ribonucleoprotein</keyword>
<protein>
    <recommendedName>
        <fullName evidence="6">Ribosomal protein L11 methyltransferase</fullName>
        <shortName evidence="6">L11 Mtase</shortName>
        <ecNumber evidence="6">2.1.1.-</ecNumber>
    </recommendedName>
</protein>
<dbReference type="InterPro" id="IPR029063">
    <property type="entry name" value="SAM-dependent_MTases_sf"/>
</dbReference>
<accession>A0A9D1DQC9</accession>
<keyword evidence="2 6" id="KW-0963">Cytoplasm</keyword>
<feature type="binding site" evidence="6">
    <location>
        <position position="177"/>
    </location>
    <ligand>
        <name>S-adenosyl-L-methionine</name>
        <dbReference type="ChEBI" id="CHEBI:59789"/>
    </ligand>
</feature>
<evidence type="ECO:0000256" key="2">
    <source>
        <dbReference type="ARBA" id="ARBA00022490"/>
    </source>
</evidence>
<evidence type="ECO:0000313" key="8">
    <source>
        <dbReference type="Proteomes" id="UP000886785"/>
    </source>
</evidence>
<evidence type="ECO:0000256" key="6">
    <source>
        <dbReference type="HAMAP-Rule" id="MF_00735"/>
    </source>
</evidence>
<reference evidence="7" key="2">
    <citation type="journal article" date="2021" name="PeerJ">
        <title>Extensive microbial diversity within the chicken gut microbiome revealed by metagenomics and culture.</title>
        <authorList>
            <person name="Gilroy R."/>
            <person name="Ravi A."/>
            <person name="Getino M."/>
            <person name="Pursley I."/>
            <person name="Horton D.L."/>
            <person name="Alikhan N.F."/>
            <person name="Baker D."/>
            <person name="Gharbi K."/>
            <person name="Hall N."/>
            <person name="Watson M."/>
            <person name="Adriaenssens E.M."/>
            <person name="Foster-Nyarko E."/>
            <person name="Jarju S."/>
            <person name="Secka A."/>
            <person name="Antonio M."/>
            <person name="Oren A."/>
            <person name="Chaudhuri R.R."/>
            <person name="La Ragione R."/>
            <person name="Hildebrand F."/>
            <person name="Pallen M.J."/>
        </authorList>
    </citation>
    <scope>NUCLEOTIDE SEQUENCE</scope>
    <source>
        <strain evidence="7">ChiSjej1B19-7085</strain>
    </source>
</reference>
<dbReference type="HAMAP" id="MF_00735">
    <property type="entry name" value="Methyltr_PrmA"/>
    <property type="match status" value="1"/>
</dbReference>
<dbReference type="NCBIfam" id="TIGR00406">
    <property type="entry name" value="prmA"/>
    <property type="match status" value="1"/>
</dbReference>
<dbReference type="Pfam" id="PF06325">
    <property type="entry name" value="PrmA"/>
    <property type="match status" value="1"/>
</dbReference>
<keyword evidence="3 6" id="KW-0489">Methyltransferase</keyword>
<dbReference type="InterPro" id="IPR050078">
    <property type="entry name" value="Ribosomal_L11_MeTrfase_PrmA"/>
</dbReference>
<dbReference type="GO" id="GO:0005840">
    <property type="term" value="C:ribosome"/>
    <property type="evidence" value="ECO:0007669"/>
    <property type="project" value="UniProtKB-KW"/>
</dbReference>
<evidence type="ECO:0000256" key="4">
    <source>
        <dbReference type="ARBA" id="ARBA00022679"/>
    </source>
</evidence>
<dbReference type="GO" id="GO:0032259">
    <property type="term" value="P:methylation"/>
    <property type="evidence" value="ECO:0007669"/>
    <property type="project" value="UniProtKB-KW"/>
</dbReference>
<feature type="binding site" evidence="6">
    <location>
        <position position="199"/>
    </location>
    <ligand>
        <name>S-adenosyl-L-methionine</name>
        <dbReference type="ChEBI" id="CHEBI:59789"/>
    </ligand>
</feature>
<feature type="binding site" evidence="6">
    <location>
        <position position="242"/>
    </location>
    <ligand>
        <name>S-adenosyl-L-methionine</name>
        <dbReference type="ChEBI" id="CHEBI:59789"/>
    </ligand>
</feature>
<organism evidence="7 8">
    <name type="scientific">Candidatus Gallacutalibacter pullicola</name>
    <dbReference type="NCBI Taxonomy" id="2840830"/>
    <lineage>
        <taxon>Bacteria</taxon>
        <taxon>Bacillati</taxon>
        <taxon>Bacillota</taxon>
        <taxon>Clostridia</taxon>
        <taxon>Eubacteriales</taxon>
        <taxon>Candidatus Gallacutalibacter</taxon>
    </lineage>
</organism>
<evidence type="ECO:0000256" key="3">
    <source>
        <dbReference type="ARBA" id="ARBA00022603"/>
    </source>
</evidence>
<dbReference type="EC" id="2.1.1.-" evidence="6"/>
<keyword evidence="5 6" id="KW-0949">S-adenosyl-L-methionine</keyword>
<evidence type="ECO:0000256" key="5">
    <source>
        <dbReference type="ARBA" id="ARBA00022691"/>
    </source>
</evidence>
<dbReference type="PIRSF" id="PIRSF000401">
    <property type="entry name" value="RPL11_MTase"/>
    <property type="match status" value="1"/>
</dbReference>
<dbReference type="GO" id="GO:0005737">
    <property type="term" value="C:cytoplasm"/>
    <property type="evidence" value="ECO:0007669"/>
    <property type="project" value="UniProtKB-SubCell"/>
</dbReference>
<dbReference type="Proteomes" id="UP000886785">
    <property type="component" value="Unassembled WGS sequence"/>
</dbReference>
<dbReference type="PANTHER" id="PTHR43648:SF1">
    <property type="entry name" value="ELECTRON TRANSFER FLAVOPROTEIN BETA SUBUNIT LYSINE METHYLTRANSFERASE"/>
    <property type="match status" value="1"/>
</dbReference>
<comment type="catalytic activity">
    <reaction evidence="6">
        <text>L-lysyl-[protein] + 3 S-adenosyl-L-methionine = N(6),N(6),N(6)-trimethyl-L-lysyl-[protein] + 3 S-adenosyl-L-homocysteine + 3 H(+)</text>
        <dbReference type="Rhea" id="RHEA:54192"/>
        <dbReference type="Rhea" id="RHEA-COMP:9752"/>
        <dbReference type="Rhea" id="RHEA-COMP:13826"/>
        <dbReference type="ChEBI" id="CHEBI:15378"/>
        <dbReference type="ChEBI" id="CHEBI:29969"/>
        <dbReference type="ChEBI" id="CHEBI:57856"/>
        <dbReference type="ChEBI" id="CHEBI:59789"/>
        <dbReference type="ChEBI" id="CHEBI:61961"/>
    </reaction>
</comment>
<dbReference type="PANTHER" id="PTHR43648">
    <property type="entry name" value="ELECTRON TRANSFER FLAVOPROTEIN BETA SUBUNIT LYSINE METHYLTRANSFERASE"/>
    <property type="match status" value="1"/>
</dbReference>
<dbReference type="EMBL" id="DVHF01000062">
    <property type="protein sequence ID" value="HIR57095.1"/>
    <property type="molecule type" value="Genomic_DNA"/>
</dbReference>
<dbReference type="CDD" id="cd02440">
    <property type="entry name" value="AdoMet_MTases"/>
    <property type="match status" value="1"/>
</dbReference>
<evidence type="ECO:0000256" key="1">
    <source>
        <dbReference type="ARBA" id="ARBA00009741"/>
    </source>
</evidence>